<comment type="caution">
    <text evidence="2">The sequence shown here is derived from an EMBL/GenBank/DDBJ whole genome shotgun (WGS) entry which is preliminary data.</text>
</comment>
<dbReference type="OrthoDB" id="10602251at2759"/>
<feature type="transmembrane region" description="Helical" evidence="1">
    <location>
        <begin position="12"/>
        <end position="34"/>
    </location>
</feature>
<evidence type="ECO:0000256" key="1">
    <source>
        <dbReference type="SAM" id="Phobius"/>
    </source>
</evidence>
<sequence>MRKARGARGCVPPFGPLIYILLIHVFVGDCWALVAPNAAAQNQNPAREKEKVAVFLRLSPLVGGPQHLPLHAETVLAVGADSPLRSAVVLERDGLEFSRMIEESSQLHRFDFLPLRPTDSVTLVKLTTLQKVPASVRHRRYLGGFGGLEQPLHDARKGLSIIVPLGFLTKSADSVVANAGSYVTPVAAASSPQKRALRTRDPLTLRPMGSIRDVNNGVYPVYPVLGRVPSLHIDWSIHWVGLWPLLQPQTTIDVPLVLDLSAPMCSGS</sequence>
<keyword evidence="1" id="KW-1133">Transmembrane helix</keyword>
<dbReference type="EMBL" id="AGNL01003387">
    <property type="protein sequence ID" value="EJK74771.1"/>
    <property type="molecule type" value="Genomic_DNA"/>
</dbReference>
<keyword evidence="1" id="KW-0812">Transmembrane</keyword>
<dbReference type="AlphaFoldDB" id="K0TKU5"/>
<protein>
    <submittedName>
        <fullName evidence="2">Uncharacterized protein</fullName>
    </submittedName>
</protein>
<organism evidence="2 3">
    <name type="scientific">Thalassiosira oceanica</name>
    <name type="common">Marine diatom</name>
    <dbReference type="NCBI Taxonomy" id="159749"/>
    <lineage>
        <taxon>Eukaryota</taxon>
        <taxon>Sar</taxon>
        <taxon>Stramenopiles</taxon>
        <taxon>Ochrophyta</taxon>
        <taxon>Bacillariophyta</taxon>
        <taxon>Coscinodiscophyceae</taxon>
        <taxon>Thalassiosirophycidae</taxon>
        <taxon>Thalassiosirales</taxon>
        <taxon>Thalassiosiraceae</taxon>
        <taxon>Thalassiosira</taxon>
    </lineage>
</organism>
<accession>K0TKU5</accession>
<keyword evidence="1" id="KW-0472">Membrane</keyword>
<dbReference type="Proteomes" id="UP000266841">
    <property type="component" value="Unassembled WGS sequence"/>
</dbReference>
<name>K0TKU5_THAOC</name>
<proteinExistence type="predicted"/>
<evidence type="ECO:0000313" key="3">
    <source>
        <dbReference type="Proteomes" id="UP000266841"/>
    </source>
</evidence>
<gene>
    <name evidence="2" type="ORF">THAOC_03530</name>
</gene>
<keyword evidence="3" id="KW-1185">Reference proteome</keyword>
<evidence type="ECO:0000313" key="2">
    <source>
        <dbReference type="EMBL" id="EJK74771.1"/>
    </source>
</evidence>
<reference evidence="2 3" key="1">
    <citation type="journal article" date="2012" name="Genome Biol.">
        <title>Genome and low-iron response of an oceanic diatom adapted to chronic iron limitation.</title>
        <authorList>
            <person name="Lommer M."/>
            <person name="Specht M."/>
            <person name="Roy A.S."/>
            <person name="Kraemer L."/>
            <person name="Andreson R."/>
            <person name="Gutowska M.A."/>
            <person name="Wolf J."/>
            <person name="Bergner S.V."/>
            <person name="Schilhabel M.B."/>
            <person name="Klostermeier U.C."/>
            <person name="Beiko R.G."/>
            <person name="Rosenstiel P."/>
            <person name="Hippler M."/>
            <person name="Laroche J."/>
        </authorList>
    </citation>
    <scope>NUCLEOTIDE SEQUENCE [LARGE SCALE GENOMIC DNA]</scope>
    <source>
        <strain evidence="2 3">CCMP1005</strain>
    </source>
</reference>